<evidence type="ECO:0000259" key="2">
    <source>
        <dbReference type="Pfam" id="PF21168"/>
    </source>
</evidence>
<proteinExistence type="predicted"/>
<evidence type="ECO:0000313" key="3">
    <source>
        <dbReference type="EMBL" id="RDI18177.1"/>
    </source>
</evidence>
<comment type="caution">
    <text evidence="3">The sequence shown here is derived from an EMBL/GenBank/DDBJ whole genome shotgun (WGS) entry which is preliminary data.</text>
</comment>
<dbReference type="OrthoDB" id="1114505at2"/>
<dbReference type="SUPFAM" id="SSF55298">
    <property type="entry name" value="YjgF-like"/>
    <property type="match status" value="1"/>
</dbReference>
<name>A0A370F4T5_9BURK</name>
<organism evidence="3 4">
    <name type="scientific">Pseudacidovorax intermedius</name>
    <dbReference type="NCBI Taxonomy" id="433924"/>
    <lineage>
        <taxon>Bacteria</taxon>
        <taxon>Pseudomonadati</taxon>
        <taxon>Pseudomonadota</taxon>
        <taxon>Betaproteobacteria</taxon>
        <taxon>Burkholderiales</taxon>
        <taxon>Comamonadaceae</taxon>
        <taxon>Pseudacidovorax</taxon>
    </lineage>
</organism>
<evidence type="ECO:0000313" key="4">
    <source>
        <dbReference type="Proteomes" id="UP000255265"/>
    </source>
</evidence>
<dbReference type="InterPro" id="IPR035959">
    <property type="entry name" value="RutC-like_sf"/>
</dbReference>
<dbReference type="AlphaFoldDB" id="A0A370F4T5"/>
<dbReference type="Proteomes" id="UP000255265">
    <property type="component" value="Unassembled WGS sequence"/>
</dbReference>
<keyword evidence="4" id="KW-1185">Reference proteome</keyword>
<dbReference type="RefSeq" id="WP_017759965.1">
    <property type="nucleotide sequence ID" value="NZ_QQAV01000015.1"/>
</dbReference>
<dbReference type="Gene3D" id="3.30.1330.40">
    <property type="entry name" value="RutC-like"/>
    <property type="match status" value="1"/>
</dbReference>
<evidence type="ECO:0000256" key="1">
    <source>
        <dbReference type="SAM" id="MobiDB-lite"/>
    </source>
</evidence>
<reference evidence="3 4" key="1">
    <citation type="submission" date="2018-07" db="EMBL/GenBank/DDBJ databases">
        <title>Genomic Encyclopedia of Type Strains, Phase IV (KMG-IV): sequencing the most valuable type-strain genomes for metagenomic binning, comparative biology and taxonomic classification.</title>
        <authorList>
            <person name="Goeker M."/>
        </authorList>
    </citation>
    <scope>NUCLEOTIDE SEQUENCE [LARGE SCALE GENOMIC DNA]</scope>
    <source>
        <strain evidence="3 4">DSM 21352</strain>
    </source>
</reference>
<feature type="region of interest" description="Disordered" evidence="1">
    <location>
        <begin position="351"/>
        <end position="379"/>
    </location>
</feature>
<dbReference type="CDD" id="cd06153">
    <property type="entry name" value="YjgF_YER057c_UK114_like_5"/>
    <property type="match status" value="1"/>
</dbReference>
<sequence>MSAASPITTGARAADAAAVMPASSFQRWPLSDAARVESGRILGGLVYGWMEDGAALPDGLAAVPAAVLLQQQVCADVWLASGRVEADQTGSARWRHDGRHLFGAIDLPEDGSGLEALARRAYGDLFACLARTGFAHLHRLWNYLPRINEDGGGLERYRQFNAGRQQAFLDAGQAAFEGAPAACALGLHRGGLILRFLAARVPPHPIENPRQTPAWRYPADYGPRAPTFSRAAVVRQTDGTKQVFVSGTASIVGHATVHVDDLQAQLEETLRNLDAVMAEANHHGGGGFTLGGSDAVVYVRHPEDAPVLREQLAAALGEQSPFLRRALFLHADICRRDLLLEIETHMSIADRPAAAVAPPPEAADTRRTASLPDLDDPTR</sequence>
<dbReference type="InterPro" id="IPR049368">
    <property type="entry name" value="FkbO_Hyg5-like_N"/>
</dbReference>
<dbReference type="EMBL" id="QQAV01000015">
    <property type="protein sequence ID" value="RDI18177.1"/>
    <property type="molecule type" value="Genomic_DNA"/>
</dbReference>
<protein>
    <recommendedName>
        <fullName evidence="2">Chorismatase FkbO/Hyg5-like N-terminal domain-containing protein</fullName>
    </recommendedName>
</protein>
<gene>
    <name evidence="3" type="ORF">DFR41_11594</name>
</gene>
<dbReference type="Pfam" id="PF21168">
    <property type="entry name" value="FkbO_Hyg5-like_N"/>
    <property type="match status" value="1"/>
</dbReference>
<accession>A0A370F4T5</accession>
<feature type="domain" description="Chorismatase FkbO/Hyg5-like N-terminal" evidence="2">
    <location>
        <begin position="76"/>
        <end position="198"/>
    </location>
</feature>